<evidence type="ECO:0000256" key="2">
    <source>
        <dbReference type="ARBA" id="ARBA00023125"/>
    </source>
</evidence>
<organism evidence="7 8">
    <name type="scientific">Feifania hominis</name>
    <dbReference type="NCBI Taxonomy" id="2763660"/>
    <lineage>
        <taxon>Bacteria</taxon>
        <taxon>Bacillati</taxon>
        <taxon>Bacillota</taxon>
        <taxon>Clostridia</taxon>
        <taxon>Eubacteriales</taxon>
        <taxon>Feifaniaceae</taxon>
        <taxon>Feifania</taxon>
    </lineage>
</organism>
<reference evidence="7" key="1">
    <citation type="submission" date="2020-08" db="EMBL/GenBank/DDBJ databases">
        <title>Genome public.</title>
        <authorList>
            <person name="Liu C."/>
            <person name="Sun Q."/>
        </authorList>
    </citation>
    <scope>NUCLEOTIDE SEQUENCE</scope>
    <source>
        <strain evidence="7">BX7</strain>
    </source>
</reference>
<evidence type="ECO:0000256" key="4">
    <source>
        <dbReference type="HAMAP-Rule" id="MF_01420"/>
    </source>
</evidence>
<accession>A0A926DBD1</accession>
<feature type="domain" description="Sporulation regulator WhiA C-terminal" evidence="5">
    <location>
        <begin position="218"/>
        <end position="297"/>
    </location>
</feature>
<dbReference type="EMBL" id="JACRSP010000001">
    <property type="protein sequence ID" value="MBC8535126.1"/>
    <property type="molecule type" value="Genomic_DNA"/>
</dbReference>
<evidence type="ECO:0000313" key="7">
    <source>
        <dbReference type="EMBL" id="MBC8535126.1"/>
    </source>
</evidence>
<evidence type="ECO:0000259" key="5">
    <source>
        <dbReference type="Pfam" id="PF02650"/>
    </source>
</evidence>
<dbReference type="HAMAP" id="MF_01420">
    <property type="entry name" value="HTH_type_WhiA"/>
    <property type="match status" value="1"/>
</dbReference>
<protein>
    <recommendedName>
        <fullName evidence="4">Probable cell division protein WhiA</fullName>
    </recommendedName>
</protein>
<dbReference type="InterPro" id="IPR027434">
    <property type="entry name" value="Homing_endonucl"/>
</dbReference>
<dbReference type="InterPro" id="IPR003802">
    <property type="entry name" value="Sporulation_regulator_WhiA"/>
</dbReference>
<dbReference type="InterPro" id="IPR023054">
    <property type="entry name" value="Sporulation_regulator_WhiA_C"/>
</dbReference>
<evidence type="ECO:0000256" key="3">
    <source>
        <dbReference type="ARBA" id="ARBA00023306"/>
    </source>
</evidence>
<sequence>MKQTSFARRTKSEICSLEGTAARCCKTAELYGLLLFSMSFSPALVKLQAENKDVVGRAALLSAELVGVPLAIECKQGAKSDRFYTAATETPQDALALTGFFGHAPGELALTINRALFTCENCARSFLRGAFLSAGAVIDPGKGYHLELATPHIRVGEGLCALLGEYGIAVRSTRRRGNFVAYLKESEGIEDFLNLIGAQNAAFDIMNVKIYRDLRNRANRVTNCETANLGKAVGAAAAQLEAIGRLRGAGRFETLPQELIEAAELREQNPDMTLSELAAAAGVSKSGMNHRLQKLLRAANDCSPDQEAP</sequence>
<dbReference type="GO" id="GO:0003677">
    <property type="term" value="F:DNA binding"/>
    <property type="evidence" value="ECO:0007669"/>
    <property type="project" value="UniProtKB-UniRule"/>
</dbReference>
<comment type="similarity">
    <text evidence="4">Belongs to the WhiA family.</text>
</comment>
<comment type="caution">
    <text evidence="7">The sequence shown here is derived from an EMBL/GenBank/DDBJ whole genome shotgun (WGS) entry which is preliminary data.</text>
</comment>
<dbReference type="AlphaFoldDB" id="A0A926DBD1"/>
<evidence type="ECO:0000256" key="1">
    <source>
        <dbReference type="ARBA" id="ARBA00022618"/>
    </source>
</evidence>
<dbReference type="Proteomes" id="UP000620366">
    <property type="component" value="Unassembled WGS sequence"/>
</dbReference>
<evidence type="ECO:0000259" key="6">
    <source>
        <dbReference type="Pfam" id="PF14527"/>
    </source>
</evidence>
<keyword evidence="8" id="KW-1185">Reference proteome</keyword>
<comment type="function">
    <text evidence="4">Involved in cell division and chromosome segregation.</text>
</comment>
<dbReference type="PANTHER" id="PTHR37307:SF1">
    <property type="entry name" value="CELL DIVISION PROTEIN WHIA-RELATED"/>
    <property type="match status" value="1"/>
</dbReference>
<feature type="domain" description="WhiA LAGLIDADG-like" evidence="6">
    <location>
        <begin position="124"/>
        <end position="215"/>
    </location>
</feature>
<dbReference type="NCBIfam" id="TIGR00647">
    <property type="entry name" value="DNA_bind_WhiA"/>
    <property type="match status" value="1"/>
</dbReference>
<dbReference type="InterPro" id="IPR039518">
    <property type="entry name" value="WhiA_LAGLIDADG_dom"/>
</dbReference>
<evidence type="ECO:0000313" key="8">
    <source>
        <dbReference type="Proteomes" id="UP000620366"/>
    </source>
</evidence>
<dbReference type="SUPFAM" id="SSF55608">
    <property type="entry name" value="Homing endonucleases"/>
    <property type="match status" value="1"/>
</dbReference>
<keyword evidence="3 4" id="KW-0131">Cell cycle</keyword>
<gene>
    <name evidence="4 7" type="primary">whiA</name>
    <name evidence="7" type="ORF">H8695_00245</name>
</gene>
<keyword evidence="2 4" id="KW-0238">DNA-binding</keyword>
<dbReference type="PANTHER" id="PTHR37307">
    <property type="entry name" value="CELL DIVISION PROTEIN WHIA-RELATED"/>
    <property type="match status" value="1"/>
</dbReference>
<dbReference type="Pfam" id="PF14527">
    <property type="entry name" value="LAGLIDADG_WhiA"/>
    <property type="match status" value="1"/>
</dbReference>
<dbReference type="RefSeq" id="WP_249298760.1">
    <property type="nucleotide sequence ID" value="NZ_JACRSP010000001.1"/>
</dbReference>
<dbReference type="Pfam" id="PF02650">
    <property type="entry name" value="HTH_WhiA"/>
    <property type="match status" value="1"/>
</dbReference>
<proteinExistence type="inferred from homology"/>
<dbReference type="GO" id="GO:0043937">
    <property type="term" value="P:regulation of sporulation"/>
    <property type="evidence" value="ECO:0007669"/>
    <property type="project" value="InterPro"/>
</dbReference>
<dbReference type="GO" id="GO:0051301">
    <property type="term" value="P:cell division"/>
    <property type="evidence" value="ECO:0007669"/>
    <property type="project" value="UniProtKB-UniRule"/>
</dbReference>
<keyword evidence="1 4" id="KW-0132">Cell division</keyword>
<name>A0A926DBD1_9FIRM</name>
<dbReference type="Gene3D" id="3.10.28.10">
    <property type="entry name" value="Homing endonucleases"/>
    <property type="match status" value="1"/>
</dbReference>